<dbReference type="SMART" id="SM01057">
    <property type="entry name" value="Carb_anhydrase"/>
    <property type="match status" value="1"/>
</dbReference>
<evidence type="ECO:0000256" key="5">
    <source>
        <dbReference type="ARBA" id="ARBA00022833"/>
    </source>
</evidence>
<dbReference type="GO" id="GO:0005737">
    <property type="term" value="C:cytoplasm"/>
    <property type="evidence" value="ECO:0007669"/>
    <property type="project" value="TreeGrafter"/>
</dbReference>
<comment type="function">
    <text evidence="8">Reversible hydration of carbon dioxide.</text>
</comment>
<evidence type="ECO:0000256" key="4">
    <source>
        <dbReference type="ARBA" id="ARBA00022723"/>
    </source>
</evidence>
<keyword evidence="11" id="KW-1185">Reference proteome</keyword>
<dbReference type="EC" id="4.2.1.1" evidence="3 8"/>
<dbReference type="InterPro" id="IPR018338">
    <property type="entry name" value="Carbonic_anhydrase_a-class_CS"/>
</dbReference>
<comment type="cofactor">
    <cofactor evidence="1 8">
        <name>Zn(2+)</name>
        <dbReference type="ChEBI" id="CHEBI:29105"/>
    </cofactor>
</comment>
<keyword evidence="8" id="KW-0732">Signal</keyword>
<organism evidence="10 11">
    <name type="scientific">Pristionchus entomophagus</name>
    <dbReference type="NCBI Taxonomy" id="358040"/>
    <lineage>
        <taxon>Eukaryota</taxon>
        <taxon>Metazoa</taxon>
        <taxon>Ecdysozoa</taxon>
        <taxon>Nematoda</taxon>
        <taxon>Chromadorea</taxon>
        <taxon>Rhabditida</taxon>
        <taxon>Rhabditina</taxon>
        <taxon>Diplogasteromorpha</taxon>
        <taxon>Diplogasteroidea</taxon>
        <taxon>Neodiplogasteridae</taxon>
        <taxon>Pristionchus</taxon>
    </lineage>
</organism>
<feature type="non-terminal residue" evidence="10">
    <location>
        <position position="156"/>
    </location>
</feature>
<reference evidence="10" key="1">
    <citation type="submission" date="2023-10" db="EMBL/GenBank/DDBJ databases">
        <title>Genome assembly of Pristionchus species.</title>
        <authorList>
            <person name="Yoshida K."/>
            <person name="Sommer R.J."/>
        </authorList>
    </citation>
    <scope>NUCLEOTIDE SEQUENCE</scope>
    <source>
        <strain evidence="10">RS0144</strain>
    </source>
</reference>
<dbReference type="PROSITE" id="PS00162">
    <property type="entry name" value="ALPHA_CA_1"/>
    <property type="match status" value="1"/>
</dbReference>
<dbReference type="Gene3D" id="3.10.200.10">
    <property type="entry name" value="Alpha carbonic anhydrase"/>
    <property type="match status" value="1"/>
</dbReference>
<dbReference type="PROSITE" id="PS51144">
    <property type="entry name" value="ALPHA_CA_2"/>
    <property type="match status" value="1"/>
</dbReference>
<gene>
    <name evidence="10" type="ORF">PENTCL1PPCAC_15293</name>
</gene>
<dbReference type="EMBL" id="BTSX01000004">
    <property type="protein sequence ID" value="GMS93118.1"/>
    <property type="molecule type" value="Genomic_DNA"/>
</dbReference>
<accession>A0AAV5TGI0</accession>
<evidence type="ECO:0000256" key="1">
    <source>
        <dbReference type="ARBA" id="ARBA00001947"/>
    </source>
</evidence>
<evidence type="ECO:0000313" key="11">
    <source>
        <dbReference type="Proteomes" id="UP001432027"/>
    </source>
</evidence>
<dbReference type="SUPFAM" id="SSF51069">
    <property type="entry name" value="Carbonic anhydrase"/>
    <property type="match status" value="1"/>
</dbReference>
<dbReference type="InterPro" id="IPR001148">
    <property type="entry name" value="CA_dom"/>
</dbReference>
<comment type="catalytic activity">
    <reaction evidence="7 8">
        <text>hydrogencarbonate + H(+) = CO2 + H2O</text>
        <dbReference type="Rhea" id="RHEA:10748"/>
        <dbReference type="ChEBI" id="CHEBI:15377"/>
        <dbReference type="ChEBI" id="CHEBI:15378"/>
        <dbReference type="ChEBI" id="CHEBI:16526"/>
        <dbReference type="ChEBI" id="CHEBI:17544"/>
        <dbReference type="EC" id="4.2.1.1"/>
    </reaction>
</comment>
<feature type="chain" id="PRO_5043113749" description="Carbonic anhydrase" evidence="8">
    <location>
        <begin position="22"/>
        <end position="156"/>
    </location>
</feature>
<dbReference type="AlphaFoldDB" id="A0AAV5TGI0"/>
<dbReference type="Pfam" id="PF00194">
    <property type="entry name" value="Carb_anhydrase"/>
    <property type="match status" value="1"/>
</dbReference>
<proteinExistence type="inferred from homology"/>
<keyword evidence="5 8" id="KW-0862">Zinc</keyword>
<dbReference type="PANTHER" id="PTHR18952:SF141">
    <property type="entry name" value="CARBONIC ANHYDRASE"/>
    <property type="match status" value="1"/>
</dbReference>
<dbReference type="InterPro" id="IPR023561">
    <property type="entry name" value="Carbonic_anhydrase_a-class"/>
</dbReference>
<keyword evidence="4 8" id="KW-0479">Metal-binding</keyword>
<protein>
    <recommendedName>
        <fullName evidence="3 8">Carbonic anhydrase</fullName>
        <ecNumber evidence="3 8">4.2.1.1</ecNumber>
    </recommendedName>
</protein>
<evidence type="ECO:0000256" key="8">
    <source>
        <dbReference type="RuleBase" id="RU367011"/>
    </source>
</evidence>
<dbReference type="PANTHER" id="PTHR18952">
    <property type="entry name" value="CARBONIC ANHYDRASE"/>
    <property type="match status" value="1"/>
</dbReference>
<name>A0AAV5TGI0_9BILA</name>
<evidence type="ECO:0000256" key="2">
    <source>
        <dbReference type="ARBA" id="ARBA00010718"/>
    </source>
</evidence>
<evidence type="ECO:0000256" key="6">
    <source>
        <dbReference type="ARBA" id="ARBA00023239"/>
    </source>
</evidence>
<dbReference type="GO" id="GO:0004089">
    <property type="term" value="F:carbonate dehydratase activity"/>
    <property type="evidence" value="ECO:0007669"/>
    <property type="project" value="UniProtKB-UniRule"/>
</dbReference>
<sequence>MNSPILSFMCTLILLSHGASAETWGYGENDGPKRWDGICEKGYRQSPIDIRAQDTDYAPMDRVIFVGYEQRDDVTLQNNGHTVSVDGFENWNNLPYVSGGGLEGKYFLQQIHFHWGQNNSVGSEHRIAGLAYPAEMHLVHLKEGLNMTEAKTRGDG</sequence>
<dbReference type="GO" id="GO:0008270">
    <property type="term" value="F:zinc ion binding"/>
    <property type="evidence" value="ECO:0007669"/>
    <property type="project" value="UniProtKB-UniRule"/>
</dbReference>
<dbReference type="Proteomes" id="UP001432027">
    <property type="component" value="Unassembled WGS sequence"/>
</dbReference>
<evidence type="ECO:0000256" key="3">
    <source>
        <dbReference type="ARBA" id="ARBA00012925"/>
    </source>
</evidence>
<feature type="domain" description="Alpha-carbonic anhydrase" evidence="9">
    <location>
        <begin position="22"/>
        <end position="156"/>
    </location>
</feature>
<evidence type="ECO:0000313" key="10">
    <source>
        <dbReference type="EMBL" id="GMS93118.1"/>
    </source>
</evidence>
<dbReference type="CDD" id="cd00326">
    <property type="entry name" value="alpha_CA"/>
    <property type="match status" value="1"/>
</dbReference>
<evidence type="ECO:0000256" key="7">
    <source>
        <dbReference type="ARBA" id="ARBA00048348"/>
    </source>
</evidence>
<feature type="signal peptide" evidence="8">
    <location>
        <begin position="1"/>
        <end position="21"/>
    </location>
</feature>
<dbReference type="InterPro" id="IPR036398">
    <property type="entry name" value="CA_dom_sf"/>
</dbReference>
<comment type="similarity">
    <text evidence="2 8">Belongs to the alpha-carbonic anhydrase family.</text>
</comment>
<evidence type="ECO:0000259" key="9">
    <source>
        <dbReference type="PROSITE" id="PS51144"/>
    </source>
</evidence>
<comment type="caution">
    <text evidence="10">The sequence shown here is derived from an EMBL/GenBank/DDBJ whole genome shotgun (WGS) entry which is preliminary data.</text>
</comment>
<keyword evidence="6 8" id="KW-0456">Lyase</keyword>